<feature type="transmembrane region" description="Helical" evidence="8">
    <location>
        <begin position="214"/>
        <end position="242"/>
    </location>
</feature>
<sequence length="394" mass="41960">MTATNQKVIPGLVWMLAALTALAPLSIDAYLPAFPLMAEDLLVSVHDIELTLSLFLGGFALGQLAGGPISDHWGRRTAIVCGLSIFSLGSIGIILSDSIGVLWGSRFLQALGGGISVINSAAIVRDLYRGADSARAMSRIAAIMMVAPMLAPALGSLLLMVTGWRSIFIVLQVYCLILLWVLWVHLPETRRHDPSRLPLNLAQRYREIILHKKAMGYLLSVAFGNGGMFAFITGSATVYLTYYSVSTAMYPLLFGLNVLMILVCNQINARIVHIFGPQKILLTAQATQVVIGITALLCILFTPHPLSLLIPLIIAFMGLQGFVMSNGMSCTIEFFPHSAASATALTGAAGFTLGAFAGAAVGLLGDGTPLPMVSVMTGAVGLGLCIRYFLHRTP</sequence>
<dbReference type="GO" id="GO:0042910">
    <property type="term" value="F:xenobiotic transmembrane transporter activity"/>
    <property type="evidence" value="ECO:0007669"/>
    <property type="project" value="InterPro"/>
</dbReference>
<keyword evidence="7 8" id="KW-0472">Membrane</keyword>
<dbReference type="AlphaFoldDB" id="A0A364NRU0"/>
<dbReference type="PANTHER" id="PTHR23502">
    <property type="entry name" value="MAJOR FACILITATOR SUPERFAMILY"/>
    <property type="match status" value="1"/>
</dbReference>
<proteinExistence type="inferred from homology"/>
<evidence type="ECO:0000259" key="9">
    <source>
        <dbReference type="PROSITE" id="PS50850"/>
    </source>
</evidence>
<keyword evidence="5 8" id="KW-0812">Transmembrane</keyword>
<feature type="domain" description="Major facilitator superfamily (MFS) profile" evidence="9">
    <location>
        <begin position="12"/>
        <end position="394"/>
    </location>
</feature>
<feature type="transmembrane region" description="Helical" evidence="8">
    <location>
        <begin position="12"/>
        <end position="31"/>
    </location>
</feature>
<feature type="transmembrane region" description="Helical" evidence="8">
    <location>
        <begin position="51"/>
        <end position="70"/>
    </location>
</feature>
<keyword evidence="8" id="KW-0997">Cell inner membrane</keyword>
<dbReference type="NCBIfam" id="TIGR00710">
    <property type="entry name" value="efflux_Bcr_CflA"/>
    <property type="match status" value="1"/>
</dbReference>
<feature type="transmembrane region" description="Helical" evidence="8">
    <location>
        <begin position="280"/>
        <end position="302"/>
    </location>
</feature>
<evidence type="ECO:0000256" key="5">
    <source>
        <dbReference type="ARBA" id="ARBA00022692"/>
    </source>
</evidence>
<gene>
    <name evidence="10" type="ORF">DN062_01385</name>
</gene>
<evidence type="ECO:0000256" key="1">
    <source>
        <dbReference type="ARBA" id="ARBA00004651"/>
    </source>
</evidence>
<evidence type="ECO:0000256" key="4">
    <source>
        <dbReference type="ARBA" id="ARBA00022475"/>
    </source>
</evidence>
<dbReference type="InterPro" id="IPR005829">
    <property type="entry name" value="Sugar_transporter_CS"/>
</dbReference>
<name>A0A364NRU0_9GAMM</name>
<dbReference type="InterPro" id="IPR020846">
    <property type="entry name" value="MFS_dom"/>
</dbReference>
<comment type="similarity">
    <text evidence="2 8">Belongs to the major facilitator superfamily. Bcr/CmlA family.</text>
</comment>
<dbReference type="Proteomes" id="UP000250744">
    <property type="component" value="Unassembled WGS sequence"/>
</dbReference>
<feature type="transmembrane region" description="Helical" evidence="8">
    <location>
        <begin position="77"/>
        <end position="95"/>
    </location>
</feature>
<dbReference type="InterPro" id="IPR011701">
    <property type="entry name" value="MFS"/>
</dbReference>
<dbReference type="CDD" id="cd17320">
    <property type="entry name" value="MFS_MdfA_MDR_like"/>
    <property type="match status" value="1"/>
</dbReference>
<keyword evidence="4" id="KW-1003">Cell membrane</keyword>
<accession>A0A364NRU0</accession>
<organism evidence="10 11">
    <name type="scientific">Nitrincola tibetensis</name>
    <dbReference type="NCBI Taxonomy" id="2219697"/>
    <lineage>
        <taxon>Bacteria</taxon>
        <taxon>Pseudomonadati</taxon>
        <taxon>Pseudomonadota</taxon>
        <taxon>Gammaproteobacteria</taxon>
        <taxon>Oceanospirillales</taxon>
        <taxon>Oceanospirillaceae</taxon>
        <taxon>Nitrincola</taxon>
    </lineage>
</organism>
<dbReference type="RefSeq" id="WP_112156840.1">
    <property type="nucleotide sequence ID" value="NZ_QKRX01000001.1"/>
</dbReference>
<dbReference type="PANTHER" id="PTHR23502:SF132">
    <property type="entry name" value="POLYAMINE TRANSPORTER 2-RELATED"/>
    <property type="match status" value="1"/>
</dbReference>
<evidence type="ECO:0000256" key="2">
    <source>
        <dbReference type="ARBA" id="ARBA00006236"/>
    </source>
</evidence>
<feature type="transmembrane region" description="Helical" evidence="8">
    <location>
        <begin position="339"/>
        <end position="364"/>
    </location>
</feature>
<evidence type="ECO:0000313" key="11">
    <source>
        <dbReference type="Proteomes" id="UP000250744"/>
    </source>
</evidence>
<evidence type="ECO:0000256" key="3">
    <source>
        <dbReference type="ARBA" id="ARBA00022448"/>
    </source>
</evidence>
<protein>
    <recommendedName>
        <fullName evidence="8">Bcr/CflA family efflux transporter</fullName>
    </recommendedName>
</protein>
<feature type="transmembrane region" description="Helical" evidence="8">
    <location>
        <begin position="167"/>
        <end position="186"/>
    </location>
</feature>
<reference evidence="10 11" key="1">
    <citation type="submission" date="2018-06" db="EMBL/GenBank/DDBJ databases">
        <title>Nitrincola tibetense sp. nov., isolated from Lake XuguoCo on Tibetan Plateau.</title>
        <authorList>
            <person name="Xing P."/>
        </authorList>
    </citation>
    <scope>NUCLEOTIDE SEQUENCE [LARGE SCALE GENOMIC DNA]</scope>
    <source>
        <strain evidence="11">xg18</strain>
    </source>
</reference>
<feature type="transmembrane region" description="Helical" evidence="8">
    <location>
        <begin position="370"/>
        <end position="390"/>
    </location>
</feature>
<comment type="caution">
    <text evidence="10">The sequence shown here is derived from an EMBL/GenBank/DDBJ whole genome shotgun (WGS) entry which is preliminary data.</text>
</comment>
<dbReference type="GO" id="GO:1990961">
    <property type="term" value="P:xenobiotic detoxification by transmembrane export across the plasma membrane"/>
    <property type="evidence" value="ECO:0007669"/>
    <property type="project" value="InterPro"/>
</dbReference>
<dbReference type="EMBL" id="QKRX01000001">
    <property type="protein sequence ID" value="RAU19764.1"/>
    <property type="molecule type" value="Genomic_DNA"/>
</dbReference>
<dbReference type="GO" id="GO:0005886">
    <property type="term" value="C:plasma membrane"/>
    <property type="evidence" value="ECO:0007669"/>
    <property type="project" value="UniProtKB-SubCell"/>
</dbReference>
<evidence type="ECO:0000313" key="10">
    <source>
        <dbReference type="EMBL" id="RAU19764.1"/>
    </source>
</evidence>
<feature type="transmembrane region" description="Helical" evidence="8">
    <location>
        <begin position="248"/>
        <end position="268"/>
    </location>
</feature>
<comment type="subcellular location">
    <subcellularLocation>
        <location evidence="8">Cell inner membrane</location>
        <topology evidence="8">Multi-pass membrane protein</topology>
    </subcellularLocation>
    <subcellularLocation>
        <location evidence="1">Cell membrane</location>
        <topology evidence="1">Multi-pass membrane protein</topology>
    </subcellularLocation>
</comment>
<dbReference type="OrthoDB" id="9814303at2"/>
<dbReference type="SUPFAM" id="SSF103473">
    <property type="entry name" value="MFS general substrate transporter"/>
    <property type="match status" value="1"/>
</dbReference>
<dbReference type="Pfam" id="PF07690">
    <property type="entry name" value="MFS_1"/>
    <property type="match status" value="1"/>
</dbReference>
<evidence type="ECO:0000256" key="7">
    <source>
        <dbReference type="ARBA" id="ARBA00023136"/>
    </source>
</evidence>
<feature type="transmembrane region" description="Helical" evidence="8">
    <location>
        <begin position="308"/>
        <end position="327"/>
    </location>
</feature>
<keyword evidence="11" id="KW-1185">Reference proteome</keyword>
<keyword evidence="6 8" id="KW-1133">Transmembrane helix</keyword>
<dbReference type="PROSITE" id="PS50850">
    <property type="entry name" value="MFS"/>
    <property type="match status" value="1"/>
</dbReference>
<evidence type="ECO:0000256" key="8">
    <source>
        <dbReference type="RuleBase" id="RU365088"/>
    </source>
</evidence>
<feature type="transmembrane region" description="Helical" evidence="8">
    <location>
        <begin position="140"/>
        <end position="161"/>
    </location>
</feature>
<dbReference type="PROSITE" id="PS00216">
    <property type="entry name" value="SUGAR_TRANSPORT_1"/>
    <property type="match status" value="1"/>
</dbReference>
<feature type="transmembrane region" description="Helical" evidence="8">
    <location>
        <begin position="107"/>
        <end position="128"/>
    </location>
</feature>
<evidence type="ECO:0000256" key="6">
    <source>
        <dbReference type="ARBA" id="ARBA00022989"/>
    </source>
</evidence>
<dbReference type="Gene3D" id="1.20.1720.10">
    <property type="entry name" value="Multidrug resistance protein D"/>
    <property type="match status" value="1"/>
</dbReference>
<dbReference type="InterPro" id="IPR036259">
    <property type="entry name" value="MFS_trans_sf"/>
</dbReference>
<keyword evidence="3 8" id="KW-0813">Transport</keyword>
<dbReference type="InterPro" id="IPR004812">
    <property type="entry name" value="Efflux_drug-R_Bcr/CmlA"/>
</dbReference>